<dbReference type="GO" id="GO:0016925">
    <property type="term" value="P:protein sumoylation"/>
    <property type="evidence" value="ECO:0007669"/>
    <property type="project" value="UniProtKB-UniPathway"/>
</dbReference>
<feature type="compositionally biased region" description="Acidic residues" evidence="6">
    <location>
        <begin position="64"/>
        <end position="78"/>
    </location>
</feature>
<dbReference type="OrthoDB" id="26899at2759"/>
<organism evidence="7 8">
    <name type="scientific">Trametes pubescens</name>
    <name type="common">White-rot fungus</name>
    <dbReference type="NCBI Taxonomy" id="154538"/>
    <lineage>
        <taxon>Eukaryota</taxon>
        <taxon>Fungi</taxon>
        <taxon>Dikarya</taxon>
        <taxon>Basidiomycota</taxon>
        <taxon>Agaricomycotina</taxon>
        <taxon>Agaricomycetes</taxon>
        <taxon>Polyporales</taxon>
        <taxon>Polyporaceae</taxon>
        <taxon>Trametes</taxon>
    </lineage>
</organism>
<dbReference type="OMA" id="CPATGCK"/>
<feature type="region of interest" description="Disordered" evidence="6">
    <location>
        <begin position="284"/>
        <end position="317"/>
    </location>
</feature>
<comment type="subcellular location">
    <subcellularLocation>
        <location evidence="1">Nucleus</location>
    </subcellularLocation>
</comment>
<dbReference type="GO" id="GO:0061665">
    <property type="term" value="F:SUMO ligase activity"/>
    <property type="evidence" value="ECO:0007669"/>
    <property type="project" value="TreeGrafter"/>
</dbReference>
<dbReference type="InterPro" id="IPR013083">
    <property type="entry name" value="Znf_RING/FYVE/PHD"/>
</dbReference>
<dbReference type="Proteomes" id="UP000184267">
    <property type="component" value="Unassembled WGS sequence"/>
</dbReference>
<dbReference type="GO" id="GO:0000724">
    <property type="term" value="P:double-strand break repair via homologous recombination"/>
    <property type="evidence" value="ECO:0007669"/>
    <property type="project" value="InterPro"/>
</dbReference>
<feature type="compositionally biased region" description="Basic and acidic residues" evidence="6">
    <location>
        <begin position="288"/>
        <end position="308"/>
    </location>
</feature>
<gene>
    <name evidence="7" type="ORF">TRAPUB_9476</name>
</gene>
<sequence length="317" mass="35732">MPAASSSRISRRQNRAPSSDIEEDGPSQAPAPQEDVDMDEEQEEQPRRSKKGAKKEKKRKQQDSDGEEMPEEEEEDVPIPELGDQPLDKNQATRIHGMSTDWGILRDKVHLVGYGFTREIAASVAEFTEGEKGEKALGQIDTLMRELLDTEFELTAHEKALDDMHQKLVRNEKIEGVTDMYEKGVQEMLENYKHRTARQKYAKSDNYQKFKQAIHEVQHPDAALPPLTDLIPAEDGDDSDDDDDVQIGGVTQDYKCPLSLTILEDPLTSKECPATGCKKEISMANLEPNKDLAKRAKEAARRERAKEDDSGDEEVIE</sequence>
<evidence type="ECO:0000256" key="4">
    <source>
        <dbReference type="ARBA" id="ARBA00022786"/>
    </source>
</evidence>
<evidence type="ECO:0000256" key="1">
    <source>
        <dbReference type="ARBA" id="ARBA00004123"/>
    </source>
</evidence>
<dbReference type="Gene3D" id="1.20.120.1010">
    <property type="match status" value="1"/>
</dbReference>
<comment type="caution">
    <text evidence="7">The sequence shown here is derived from an EMBL/GenBank/DDBJ whole genome shotgun (WGS) entry which is preliminary data.</text>
</comment>
<evidence type="ECO:0000313" key="7">
    <source>
        <dbReference type="EMBL" id="OJT13992.1"/>
    </source>
</evidence>
<dbReference type="GO" id="GO:0005634">
    <property type="term" value="C:nucleus"/>
    <property type="evidence" value="ECO:0007669"/>
    <property type="project" value="UniProtKB-SubCell"/>
</dbReference>
<evidence type="ECO:0000256" key="6">
    <source>
        <dbReference type="SAM" id="MobiDB-lite"/>
    </source>
</evidence>
<dbReference type="InterPro" id="IPR026846">
    <property type="entry name" value="Nse2(Mms21)"/>
</dbReference>
<keyword evidence="3" id="KW-0808">Transferase</keyword>
<keyword evidence="5" id="KW-0539">Nucleus</keyword>
<evidence type="ECO:0000256" key="3">
    <source>
        <dbReference type="ARBA" id="ARBA00022679"/>
    </source>
</evidence>
<dbReference type="EMBL" id="MNAD01000344">
    <property type="protein sequence ID" value="OJT13992.1"/>
    <property type="molecule type" value="Genomic_DNA"/>
</dbReference>
<keyword evidence="4" id="KW-0833">Ubl conjugation pathway</keyword>
<dbReference type="PANTHER" id="PTHR21330:SF1">
    <property type="entry name" value="E3 SUMO-PROTEIN LIGASE NSE2"/>
    <property type="match status" value="1"/>
</dbReference>
<feature type="region of interest" description="Disordered" evidence="6">
    <location>
        <begin position="1"/>
        <end position="90"/>
    </location>
</feature>
<proteinExistence type="predicted"/>
<evidence type="ECO:0008006" key="9">
    <source>
        <dbReference type="Google" id="ProtNLM"/>
    </source>
</evidence>
<dbReference type="AlphaFoldDB" id="A0A1M2W2K8"/>
<evidence type="ECO:0000313" key="8">
    <source>
        <dbReference type="Proteomes" id="UP000184267"/>
    </source>
</evidence>
<dbReference type="GO" id="GO:0030915">
    <property type="term" value="C:Smc5-Smc6 complex"/>
    <property type="evidence" value="ECO:0007669"/>
    <property type="project" value="InterPro"/>
</dbReference>
<evidence type="ECO:0000256" key="2">
    <source>
        <dbReference type="ARBA" id="ARBA00004718"/>
    </source>
</evidence>
<dbReference type="STRING" id="154538.A0A1M2W2K8"/>
<evidence type="ECO:0000256" key="5">
    <source>
        <dbReference type="ARBA" id="ARBA00023242"/>
    </source>
</evidence>
<keyword evidence="8" id="KW-1185">Reference proteome</keyword>
<name>A0A1M2W2K8_TRAPU</name>
<reference evidence="7 8" key="1">
    <citation type="submission" date="2016-10" db="EMBL/GenBank/DDBJ databases">
        <title>Genome sequence of the basidiomycete white-rot fungus Trametes pubescens.</title>
        <authorList>
            <person name="Makela M.R."/>
            <person name="Granchi Z."/>
            <person name="Peng M."/>
            <person name="De Vries R.P."/>
            <person name="Grigoriev I."/>
            <person name="Riley R."/>
            <person name="Hilden K."/>
        </authorList>
    </citation>
    <scope>NUCLEOTIDE SEQUENCE [LARGE SCALE GENOMIC DNA]</scope>
    <source>
        <strain evidence="7 8">FBCC735</strain>
    </source>
</reference>
<dbReference type="UniPathway" id="UPA00886"/>
<dbReference type="PANTHER" id="PTHR21330">
    <property type="entry name" value="E3 SUMO-PROTEIN LIGASE NSE2"/>
    <property type="match status" value="1"/>
</dbReference>
<feature type="compositionally biased region" description="Acidic residues" evidence="6">
    <location>
        <begin position="34"/>
        <end position="43"/>
    </location>
</feature>
<accession>A0A1M2W2K8</accession>
<feature type="compositionally biased region" description="Acidic residues" evidence="6">
    <location>
        <begin position="232"/>
        <end position="245"/>
    </location>
</feature>
<dbReference type="Gene3D" id="3.30.40.10">
    <property type="entry name" value="Zinc/RING finger domain, C3HC4 (zinc finger)"/>
    <property type="match status" value="1"/>
</dbReference>
<feature type="compositionally biased region" description="Basic residues" evidence="6">
    <location>
        <begin position="48"/>
        <end position="60"/>
    </location>
</feature>
<protein>
    <recommendedName>
        <fullName evidence="9">SP-RING-type domain-containing protein</fullName>
    </recommendedName>
</protein>
<feature type="region of interest" description="Disordered" evidence="6">
    <location>
        <begin position="228"/>
        <end position="249"/>
    </location>
</feature>
<comment type="pathway">
    <text evidence="2">Protein modification; protein sumoylation.</text>
</comment>